<protein>
    <submittedName>
        <fullName evidence="1">Unannotated protein</fullName>
    </submittedName>
</protein>
<name>A0A6J7M0T0_9ZZZZ</name>
<organism evidence="1">
    <name type="scientific">freshwater metagenome</name>
    <dbReference type="NCBI Taxonomy" id="449393"/>
    <lineage>
        <taxon>unclassified sequences</taxon>
        <taxon>metagenomes</taxon>
        <taxon>ecological metagenomes</taxon>
    </lineage>
</organism>
<accession>A0A6J7M0T0</accession>
<gene>
    <name evidence="1" type="ORF">UFOPK3889_00656</name>
</gene>
<proteinExistence type="predicted"/>
<dbReference type="EMBL" id="CAFBNZ010000109">
    <property type="protein sequence ID" value="CAB4971869.1"/>
    <property type="molecule type" value="Genomic_DNA"/>
</dbReference>
<reference evidence="1" key="1">
    <citation type="submission" date="2020-05" db="EMBL/GenBank/DDBJ databases">
        <authorList>
            <person name="Chiriac C."/>
            <person name="Salcher M."/>
            <person name="Ghai R."/>
            <person name="Kavagutti S V."/>
        </authorList>
    </citation>
    <scope>NUCLEOTIDE SEQUENCE</scope>
</reference>
<evidence type="ECO:0000313" key="1">
    <source>
        <dbReference type="EMBL" id="CAB4971869.1"/>
    </source>
</evidence>
<dbReference type="AlphaFoldDB" id="A0A6J7M0T0"/>
<sequence length="171" mass="20311">MRWLFRGREKYVTLEDCEHSFITLLILPRRSMKLSASHRRHMSTALNKWRFTARRWRTPLTMRHRRAHGARSILKFSATVRFTMRVGWLRVSMDGCHGFVSRDLNLMDRKKNGSCMTLRMTSHKPSISLPNTQRNCVNFKKCLINMRAHMAFTRCVIPLHRVTETSLFPMF</sequence>